<keyword evidence="4" id="KW-1185">Reference proteome</keyword>
<proteinExistence type="inferred from homology"/>
<dbReference type="SMART" id="SM00822">
    <property type="entry name" value="PKS_KR"/>
    <property type="match status" value="1"/>
</dbReference>
<organism evidence="3 4">
    <name type="scientific">Wenzhouxiangella sediminis</name>
    <dbReference type="NCBI Taxonomy" id="1792836"/>
    <lineage>
        <taxon>Bacteria</taxon>
        <taxon>Pseudomonadati</taxon>
        <taxon>Pseudomonadota</taxon>
        <taxon>Gammaproteobacteria</taxon>
        <taxon>Chromatiales</taxon>
        <taxon>Wenzhouxiangellaceae</taxon>
        <taxon>Wenzhouxiangella</taxon>
    </lineage>
</organism>
<dbReference type="Proteomes" id="UP000260351">
    <property type="component" value="Unassembled WGS sequence"/>
</dbReference>
<gene>
    <name evidence="3" type="ORF">DZC52_01510</name>
</gene>
<protein>
    <submittedName>
        <fullName evidence="3">SDR family oxidoreductase</fullName>
    </submittedName>
</protein>
<evidence type="ECO:0000313" key="4">
    <source>
        <dbReference type="Proteomes" id="UP000260351"/>
    </source>
</evidence>
<feature type="domain" description="Ketoreductase" evidence="2">
    <location>
        <begin position="5"/>
        <end position="185"/>
    </location>
</feature>
<sequence length="252" mass="26370">MSESRVAIITGSSRGIGRAAAELLAGRGWSVVISSRNQDSCEAVAKAIRDDGGEALAIACHIGREEQLSALVEKAVAHYGRLDAVVMNAASNPVYGPSDQVDLQAFDVIMHNNVFGSMRLAHLSRPHLAKSGGGAVVLVSSIAGQFGNKLIGAYGLSKAAENQLVRNLALELGSDGIRVNAVAPGLVKTDFAQALLENERMVQYFENTTPLKRLAEPEDIGRVIAFLAGEDSGWLSGQVITADGGLSVTGGF</sequence>
<name>A0A3E1KCF7_9GAMM</name>
<dbReference type="FunFam" id="3.40.50.720:FF:000084">
    <property type="entry name" value="Short-chain dehydrogenase reductase"/>
    <property type="match status" value="1"/>
</dbReference>
<dbReference type="PANTHER" id="PTHR43943">
    <property type="entry name" value="DEHYDROGENASE/REDUCTASE (SDR FAMILY) MEMBER 4"/>
    <property type="match status" value="1"/>
</dbReference>
<dbReference type="AlphaFoldDB" id="A0A3E1KCF7"/>
<evidence type="ECO:0000313" key="3">
    <source>
        <dbReference type="EMBL" id="RFF32414.1"/>
    </source>
</evidence>
<evidence type="ECO:0000256" key="1">
    <source>
        <dbReference type="ARBA" id="ARBA00006484"/>
    </source>
</evidence>
<dbReference type="InterPro" id="IPR036291">
    <property type="entry name" value="NAD(P)-bd_dom_sf"/>
</dbReference>
<dbReference type="EMBL" id="QUZK01000009">
    <property type="protein sequence ID" value="RFF32414.1"/>
    <property type="molecule type" value="Genomic_DNA"/>
</dbReference>
<dbReference type="InterPro" id="IPR002347">
    <property type="entry name" value="SDR_fam"/>
</dbReference>
<evidence type="ECO:0000259" key="2">
    <source>
        <dbReference type="SMART" id="SM00822"/>
    </source>
</evidence>
<dbReference type="CDD" id="cd05233">
    <property type="entry name" value="SDR_c"/>
    <property type="match status" value="1"/>
</dbReference>
<reference evidence="3 4" key="1">
    <citation type="submission" date="2018-08" db="EMBL/GenBank/DDBJ databases">
        <title>Wenzhouxiangella salilacus sp. nov., a novel bacterium isolated from a saline lake in Xinjiang Province, China.</title>
        <authorList>
            <person name="Han S."/>
        </authorList>
    </citation>
    <scope>NUCLEOTIDE SEQUENCE [LARGE SCALE GENOMIC DNA]</scope>
    <source>
        <strain evidence="3 4">XDB06</strain>
    </source>
</reference>
<dbReference type="InterPro" id="IPR057326">
    <property type="entry name" value="KR_dom"/>
</dbReference>
<comment type="caution">
    <text evidence="3">The sequence shown here is derived from an EMBL/GenBank/DDBJ whole genome shotgun (WGS) entry which is preliminary data.</text>
</comment>
<dbReference type="SUPFAM" id="SSF51735">
    <property type="entry name" value="NAD(P)-binding Rossmann-fold domains"/>
    <property type="match status" value="1"/>
</dbReference>
<dbReference type="OrthoDB" id="9814396at2"/>
<accession>A0A3E1KCF7</accession>
<dbReference type="Gene3D" id="3.40.50.720">
    <property type="entry name" value="NAD(P)-binding Rossmann-like Domain"/>
    <property type="match status" value="1"/>
</dbReference>
<comment type="similarity">
    <text evidence="1">Belongs to the short-chain dehydrogenases/reductases (SDR) family.</text>
</comment>
<dbReference type="PRINTS" id="PR00081">
    <property type="entry name" value="GDHRDH"/>
</dbReference>
<dbReference type="RefSeq" id="WP_116649357.1">
    <property type="nucleotide sequence ID" value="NZ_QUZK01000009.1"/>
</dbReference>
<dbReference type="Pfam" id="PF13561">
    <property type="entry name" value="adh_short_C2"/>
    <property type="match status" value="1"/>
</dbReference>
<dbReference type="NCBIfam" id="NF005559">
    <property type="entry name" value="PRK07231.1"/>
    <property type="match status" value="1"/>
</dbReference>
<dbReference type="PANTHER" id="PTHR43943:SF2">
    <property type="entry name" value="DEHYDROGENASE_REDUCTASE 4"/>
    <property type="match status" value="1"/>
</dbReference>